<protein>
    <submittedName>
        <fullName evidence="1">Uncharacterized protein</fullName>
    </submittedName>
</protein>
<name>A0A9W8Z7Z1_9PLEO</name>
<reference evidence="1" key="1">
    <citation type="submission" date="2022-10" db="EMBL/GenBank/DDBJ databases">
        <title>Tapping the CABI collections for fungal endophytes: first genome assemblies for Collariella, Neodidymelliopsis, Ascochyta clinopodiicola, Didymella pomorum, Didymosphaeria variabile, Neocosmospora piperis and Neocucurbitaria cava.</title>
        <authorList>
            <person name="Hill R."/>
        </authorList>
    </citation>
    <scope>NUCLEOTIDE SEQUENCE</scope>
    <source>
        <strain evidence="1">IMI 355091</strain>
    </source>
</reference>
<dbReference type="AlphaFoldDB" id="A0A9W8Z7Z1"/>
<dbReference type="EMBL" id="JAPEVA010000095">
    <property type="protein sequence ID" value="KAJ4400071.1"/>
    <property type="molecule type" value="Genomic_DNA"/>
</dbReference>
<keyword evidence="2" id="KW-1185">Reference proteome</keyword>
<evidence type="ECO:0000313" key="1">
    <source>
        <dbReference type="EMBL" id="KAJ4400071.1"/>
    </source>
</evidence>
<gene>
    <name evidence="1" type="ORF">N0V91_008952</name>
</gene>
<dbReference type="Proteomes" id="UP001140510">
    <property type="component" value="Unassembled WGS sequence"/>
</dbReference>
<sequence length="271" mass="29559">MHLGPDELTRLTKKERWLEPLPEADAEQSATKANATPILPTTWTVNPLYQGAQAAYVGDAQAATAAELGEFDDILVALQDELALLELEEDLLIVLAGLGREVQQQDRDAEHSPKVLDTSDSFTITTINESSDDWTLVDLKDDTDPFGVVNVSQSPPHKLSAADTDSGTLSMYANGVFLGMGPFSLHTVWQSSSGMKFGSQIQVPFQMYHVGHSPYCQVTTDSSTRYWRGPDSTSGQSIEEDNYKIAITASGSGTSFSMTCRIMNKPTTKFN</sequence>
<accession>A0A9W8Z7Z1</accession>
<evidence type="ECO:0000313" key="2">
    <source>
        <dbReference type="Proteomes" id="UP001140510"/>
    </source>
</evidence>
<comment type="caution">
    <text evidence="1">The sequence shown here is derived from an EMBL/GenBank/DDBJ whole genome shotgun (WGS) entry which is preliminary data.</text>
</comment>
<proteinExistence type="predicted"/>
<organism evidence="1 2">
    <name type="scientific">Didymella pomorum</name>
    <dbReference type="NCBI Taxonomy" id="749634"/>
    <lineage>
        <taxon>Eukaryota</taxon>
        <taxon>Fungi</taxon>
        <taxon>Dikarya</taxon>
        <taxon>Ascomycota</taxon>
        <taxon>Pezizomycotina</taxon>
        <taxon>Dothideomycetes</taxon>
        <taxon>Pleosporomycetidae</taxon>
        <taxon>Pleosporales</taxon>
        <taxon>Pleosporineae</taxon>
        <taxon>Didymellaceae</taxon>
        <taxon>Didymella</taxon>
    </lineage>
</organism>